<evidence type="ECO:0000313" key="3">
    <source>
        <dbReference type="EMBL" id="MBO1267935.1"/>
    </source>
</evidence>
<proteinExistence type="predicted"/>
<sequence length="251" mass="26807">MTSAPPEPSRTTGQRIAYGAAEPQFVDFYLPTEAERPVAVAVLIHGGYWRDRFDLSLMDLLVADALGRGMAVANVEYRRMGNGGGWPTTGRDVEEAMTLVREHWREWNGVVPFISVGHSVGGQLALLNSAAADAVVALAPVTDVSRTDDERLGEDAAVAFMGARAAELPSEYAAASPVRQLPLGRPVLVVHGDVDSRVPVDHSRGFVGMARAAGDVVEYREVPGLDHVTAIDPSASHWPAAAAWMAGQTTR</sequence>
<protein>
    <submittedName>
        <fullName evidence="3">Alpha/beta hydrolase</fullName>
    </submittedName>
</protein>
<feature type="domain" description="BD-FAE-like" evidence="2">
    <location>
        <begin position="27"/>
        <end position="130"/>
    </location>
</feature>
<name>A0A939HI80_9MICC</name>
<dbReference type="InterPro" id="IPR050300">
    <property type="entry name" value="GDXG_lipolytic_enzyme"/>
</dbReference>
<dbReference type="Proteomes" id="UP000664164">
    <property type="component" value="Unassembled WGS sequence"/>
</dbReference>
<keyword evidence="1 3" id="KW-0378">Hydrolase</keyword>
<accession>A0A939HI80</accession>
<evidence type="ECO:0000313" key="4">
    <source>
        <dbReference type="Proteomes" id="UP000664164"/>
    </source>
</evidence>
<reference evidence="3" key="1">
    <citation type="submission" date="2021-03" db="EMBL/GenBank/DDBJ databases">
        <title>A new species, PO-11, isolated from a karst cave deposit.</title>
        <authorList>
            <person name="Zhaoxiaoyong W."/>
        </authorList>
    </citation>
    <scope>NUCLEOTIDE SEQUENCE</scope>
    <source>
        <strain evidence="3">PO-11</strain>
    </source>
</reference>
<dbReference type="GO" id="GO:0016787">
    <property type="term" value="F:hydrolase activity"/>
    <property type="evidence" value="ECO:0007669"/>
    <property type="project" value="UniProtKB-KW"/>
</dbReference>
<gene>
    <name evidence="3" type="ORF">J1902_08100</name>
</gene>
<dbReference type="Gene3D" id="3.40.50.1820">
    <property type="entry name" value="alpha/beta hydrolase"/>
    <property type="match status" value="1"/>
</dbReference>
<keyword evidence="4" id="KW-1185">Reference proteome</keyword>
<organism evidence="3 4">
    <name type="scientific">Arthrobacter cavernae</name>
    <dbReference type="NCBI Taxonomy" id="2817681"/>
    <lineage>
        <taxon>Bacteria</taxon>
        <taxon>Bacillati</taxon>
        <taxon>Actinomycetota</taxon>
        <taxon>Actinomycetes</taxon>
        <taxon>Micrococcales</taxon>
        <taxon>Micrococcaceae</taxon>
        <taxon>Arthrobacter</taxon>
    </lineage>
</organism>
<dbReference type="EMBL" id="JAFNLL010000014">
    <property type="protein sequence ID" value="MBO1267935.1"/>
    <property type="molecule type" value="Genomic_DNA"/>
</dbReference>
<comment type="caution">
    <text evidence="3">The sequence shown here is derived from an EMBL/GenBank/DDBJ whole genome shotgun (WGS) entry which is preliminary data.</text>
</comment>
<evidence type="ECO:0000256" key="1">
    <source>
        <dbReference type="ARBA" id="ARBA00022801"/>
    </source>
</evidence>
<dbReference type="Pfam" id="PF20434">
    <property type="entry name" value="BD-FAE"/>
    <property type="match status" value="1"/>
</dbReference>
<dbReference type="InterPro" id="IPR029058">
    <property type="entry name" value="AB_hydrolase_fold"/>
</dbReference>
<dbReference type="RefSeq" id="WP_207615731.1">
    <property type="nucleotide sequence ID" value="NZ_JAFNLL010000014.1"/>
</dbReference>
<evidence type="ECO:0000259" key="2">
    <source>
        <dbReference type="Pfam" id="PF20434"/>
    </source>
</evidence>
<dbReference type="PANTHER" id="PTHR48081:SF33">
    <property type="entry name" value="KYNURENINE FORMAMIDASE"/>
    <property type="match status" value="1"/>
</dbReference>
<dbReference type="InterPro" id="IPR049492">
    <property type="entry name" value="BD-FAE-like_dom"/>
</dbReference>
<dbReference type="AlphaFoldDB" id="A0A939HI80"/>
<dbReference type="PANTHER" id="PTHR48081">
    <property type="entry name" value="AB HYDROLASE SUPERFAMILY PROTEIN C4A8.06C"/>
    <property type="match status" value="1"/>
</dbReference>
<dbReference type="SUPFAM" id="SSF53474">
    <property type="entry name" value="alpha/beta-Hydrolases"/>
    <property type="match status" value="1"/>
</dbReference>